<dbReference type="AlphaFoldDB" id="A0AAE0YN81"/>
<gene>
    <name evidence="1" type="ORF">RRG08_059726</name>
</gene>
<accession>A0AAE0YN81</accession>
<proteinExistence type="predicted"/>
<dbReference type="EMBL" id="JAWDGP010005780">
    <property type="protein sequence ID" value="KAK3752164.1"/>
    <property type="molecule type" value="Genomic_DNA"/>
</dbReference>
<evidence type="ECO:0000313" key="1">
    <source>
        <dbReference type="EMBL" id="KAK3752164.1"/>
    </source>
</evidence>
<evidence type="ECO:0000313" key="2">
    <source>
        <dbReference type="Proteomes" id="UP001283361"/>
    </source>
</evidence>
<name>A0AAE0YN81_9GAST</name>
<organism evidence="1 2">
    <name type="scientific">Elysia crispata</name>
    <name type="common">lettuce slug</name>
    <dbReference type="NCBI Taxonomy" id="231223"/>
    <lineage>
        <taxon>Eukaryota</taxon>
        <taxon>Metazoa</taxon>
        <taxon>Spiralia</taxon>
        <taxon>Lophotrochozoa</taxon>
        <taxon>Mollusca</taxon>
        <taxon>Gastropoda</taxon>
        <taxon>Heterobranchia</taxon>
        <taxon>Euthyneura</taxon>
        <taxon>Panpulmonata</taxon>
        <taxon>Sacoglossa</taxon>
        <taxon>Placobranchoidea</taxon>
        <taxon>Plakobranchidae</taxon>
        <taxon>Elysia</taxon>
    </lineage>
</organism>
<comment type="caution">
    <text evidence="1">The sequence shown here is derived from an EMBL/GenBank/DDBJ whole genome shotgun (WGS) entry which is preliminary data.</text>
</comment>
<dbReference type="Proteomes" id="UP001283361">
    <property type="component" value="Unassembled WGS sequence"/>
</dbReference>
<protein>
    <submittedName>
        <fullName evidence="1">Uncharacterized protein</fullName>
    </submittedName>
</protein>
<keyword evidence="2" id="KW-1185">Reference proteome</keyword>
<reference evidence="1" key="1">
    <citation type="journal article" date="2023" name="G3 (Bethesda)">
        <title>A reference genome for the long-term kleptoplast-retaining sea slug Elysia crispata morphotype clarki.</title>
        <authorList>
            <person name="Eastman K.E."/>
            <person name="Pendleton A.L."/>
            <person name="Shaikh M.A."/>
            <person name="Suttiyut T."/>
            <person name="Ogas R."/>
            <person name="Tomko P."/>
            <person name="Gavelis G."/>
            <person name="Widhalm J.R."/>
            <person name="Wisecaver J.H."/>
        </authorList>
    </citation>
    <scope>NUCLEOTIDE SEQUENCE</scope>
    <source>
        <strain evidence="1">ECLA1</strain>
    </source>
</reference>
<sequence length="153" mass="16777">MAKVSNRTCCQVLDACRTLGSSDVLTLVARWIHGESLQQDTLVTRWVGGESLQQDVLSSARRLSHAGFIATVSNRTCCLRRTPGSDACRPMLRRLSHADYGESLQQDVLPSARRLSHAGFIATVSNRTCCQVLDACRTLGSWRKSPTGRVAKC</sequence>